<name>A0ABX2V5B9_9BACL</name>
<reference evidence="1 2" key="1">
    <citation type="submission" date="2016-03" db="EMBL/GenBank/DDBJ databases">
        <authorList>
            <person name="Cho S.-Y."/>
            <person name="Lim S."/>
            <person name="Kim H."/>
            <person name="Soh E.H."/>
            <person name="Moon J.S."/>
        </authorList>
    </citation>
    <scope>NUCLEOTIDE SEQUENCE [LARGE SCALE GENOMIC DNA]</scope>
    <source>
        <strain evidence="1 2">KCTC 3810</strain>
    </source>
</reference>
<keyword evidence="2" id="KW-1185">Reference proteome</keyword>
<sequence>MRQAAIQNNFDWCRLICELHGCTVTETADSWVAKGDVPLLYPEMMVRAHQQQLDLSGVRSIKDCTAGYDFSRAGLTHLFTAEWITRRPILDRRALPADWTVVRDVQEAARFFAILETEDVPQRLFERSDVRLFFSEQQQAGFIAYSNGQTTGLSHLTSNYLDERLWDDVIRLSSAHFPGQPLVGYEYGDQLITALEAGFDDIGPLAVWIR</sequence>
<evidence type="ECO:0008006" key="3">
    <source>
        <dbReference type="Google" id="ProtNLM"/>
    </source>
</evidence>
<evidence type="ECO:0000313" key="1">
    <source>
        <dbReference type="EMBL" id="OAN10252.1"/>
    </source>
</evidence>
<dbReference type="Proteomes" id="UP000078447">
    <property type="component" value="Unassembled WGS sequence"/>
</dbReference>
<organism evidence="1 2">
    <name type="scientific">Exiguobacterium undae</name>
    <dbReference type="NCBI Taxonomy" id="169177"/>
    <lineage>
        <taxon>Bacteria</taxon>
        <taxon>Bacillati</taxon>
        <taxon>Bacillota</taxon>
        <taxon>Bacilli</taxon>
        <taxon>Bacillales</taxon>
        <taxon>Bacillales Family XII. Incertae Sedis</taxon>
        <taxon>Exiguobacterium</taxon>
    </lineage>
</organism>
<comment type="caution">
    <text evidence="1">The sequence shown here is derived from an EMBL/GenBank/DDBJ whole genome shotgun (WGS) entry which is preliminary data.</text>
</comment>
<gene>
    <name evidence="1" type="ORF">A3783_14765</name>
</gene>
<accession>A0ABX2V5B9</accession>
<dbReference type="RefSeq" id="WP_028105539.1">
    <property type="nucleotide sequence ID" value="NZ_LVVL01000018.1"/>
</dbReference>
<dbReference type="EMBL" id="LVVL01000018">
    <property type="protein sequence ID" value="OAN10252.1"/>
    <property type="molecule type" value="Genomic_DNA"/>
</dbReference>
<protein>
    <recommendedName>
        <fullName evidence="3">GNAT family N-acetyltransferase</fullName>
    </recommendedName>
</protein>
<evidence type="ECO:0000313" key="2">
    <source>
        <dbReference type="Proteomes" id="UP000078447"/>
    </source>
</evidence>
<proteinExistence type="predicted"/>